<sequence length="130" mass="14837">MEDEVVSRLASFVLTKDEDEAIDFSADDVKISKQECQNSIMGKVKTYKGVNLGGLKLAMKIAWGYPNGFKVLEVGGGIYQFIFYNDTNLIRVLAGSLWHYNNKLIVLQRWVEGVQPSEFYFSESPFWIQL</sequence>
<keyword evidence="2" id="KW-1185">Reference proteome</keyword>
<gene>
    <name evidence="1" type="ORF">Vadar_013098</name>
</gene>
<organism evidence="1 2">
    <name type="scientific">Vaccinium darrowii</name>
    <dbReference type="NCBI Taxonomy" id="229202"/>
    <lineage>
        <taxon>Eukaryota</taxon>
        <taxon>Viridiplantae</taxon>
        <taxon>Streptophyta</taxon>
        <taxon>Embryophyta</taxon>
        <taxon>Tracheophyta</taxon>
        <taxon>Spermatophyta</taxon>
        <taxon>Magnoliopsida</taxon>
        <taxon>eudicotyledons</taxon>
        <taxon>Gunneridae</taxon>
        <taxon>Pentapetalae</taxon>
        <taxon>asterids</taxon>
        <taxon>Ericales</taxon>
        <taxon>Ericaceae</taxon>
        <taxon>Vaccinioideae</taxon>
        <taxon>Vaccinieae</taxon>
        <taxon>Vaccinium</taxon>
    </lineage>
</organism>
<reference evidence="1 2" key="1">
    <citation type="journal article" date="2021" name="Hortic Res">
        <title>High-quality reference genome and annotation aids understanding of berry development for evergreen blueberry (Vaccinium darrowii).</title>
        <authorList>
            <person name="Yu J."/>
            <person name="Hulse-Kemp A.M."/>
            <person name="Babiker E."/>
            <person name="Staton M."/>
        </authorList>
    </citation>
    <scope>NUCLEOTIDE SEQUENCE [LARGE SCALE GENOMIC DNA]</scope>
    <source>
        <strain evidence="2">cv. NJ 8807/NJ 8810</strain>
        <tissue evidence="1">Young leaf</tissue>
    </source>
</reference>
<evidence type="ECO:0000313" key="1">
    <source>
        <dbReference type="EMBL" id="KAH7863079.1"/>
    </source>
</evidence>
<proteinExistence type="predicted"/>
<evidence type="ECO:0000313" key="2">
    <source>
        <dbReference type="Proteomes" id="UP000828048"/>
    </source>
</evidence>
<dbReference type="EMBL" id="CM037162">
    <property type="protein sequence ID" value="KAH7863079.1"/>
    <property type="molecule type" value="Genomic_DNA"/>
</dbReference>
<dbReference type="Proteomes" id="UP000828048">
    <property type="component" value="Chromosome 12"/>
</dbReference>
<accession>A0ACB7ZAU7</accession>
<name>A0ACB7ZAU7_9ERIC</name>
<comment type="caution">
    <text evidence="1">The sequence shown here is derived from an EMBL/GenBank/DDBJ whole genome shotgun (WGS) entry which is preliminary data.</text>
</comment>
<protein>
    <submittedName>
        <fullName evidence="1">Uncharacterized protein</fullName>
    </submittedName>
</protein>